<dbReference type="EMBL" id="BDGG01000001">
    <property type="protein sequence ID" value="GAU88622.1"/>
    <property type="molecule type" value="Genomic_DNA"/>
</dbReference>
<accession>A0A1D1ULV1</accession>
<reference evidence="1 2" key="1">
    <citation type="journal article" date="2016" name="Nat. Commun.">
        <title>Extremotolerant tardigrade genome and improved radiotolerance of human cultured cells by tardigrade-unique protein.</title>
        <authorList>
            <person name="Hashimoto T."/>
            <person name="Horikawa D.D."/>
            <person name="Saito Y."/>
            <person name="Kuwahara H."/>
            <person name="Kozuka-Hata H."/>
            <person name="Shin-I T."/>
            <person name="Minakuchi Y."/>
            <person name="Ohishi K."/>
            <person name="Motoyama A."/>
            <person name="Aizu T."/>
            <person name="Enomoto A."/>
            <person name="Kondo K."/>
            <person name="Tanaka S."/>
            <person name="Hara Y."/>
            <person name="Koshikawa S."/>
            <person name="Sagara H."/>
            <person name="Miura T."/>
            <person name="Yokobori S."/>
            <person name="Miyagawa K."/>
            <person name="Suzuki Y."/>
            <person name="Kubo T."/>
            <person name="Oyama M."/>
            <person name="Kohara Y."/>
            <person name="Fujiyama A."/>
            <person name="Arakawa K."/>
            <person name="Katayama T."/>
            <person name="Toyoda A."/>
            <person name="Kunieda T."/>
        </authorList>
    </citation>
    <scope>NUCLEOTIDE SEQUENCE [LARGE SCALE GENOMIC DNA]</scope>
    <source>
        <strain evidence="1 2">YOKOZUNA-1</strain>
    </source>
</reference>
<proteinExistence type="predicted"/>
<comment type="caution">
    <text evidence="1">The sequence shown here is derived from an EMBL/GenBank/DDBJ whole genome shotgun (WGS) entry which is preliminary data.</text>
</comment>
<dbReference type="Proteomes" id="UP000186922">
    <property type="component" value="Unassembled WGS sequence"/>
</dbReference>
<dbReference type="AlphaFoldDB" id="A0A1D1ULV1"/>
<evidence type="ECO:0000313" key="2">
    <source>
        <dbReference type="Proteomes" id="UP000186922"/>
    </source>
</evidence>
<sequence>MAASKDHCYCHVDEKHHGRRRTACAFCSRVVLQCDPKFTTAPRSLERQLRRCNRARLYMEDYQKNRRIFIRGPPTQTTDVYLLGGHAEDPEPYSVVVYDRVIAHINEKYGWHTKEIVVNRSQ</sequence>
<organism evidence="1 2">
    <name type="scientific">Ramazzottius varieornatus</name>
    <name type="common">Water bear</name>
    <name type="synonym">Tardigrade</name>
    <dbReference type="NCBI Taxonomy" id="947166"/>
    <lineage>
        <taxon>Eukaryota</taxon>
        <taxon>Metazoa</taxon>
        <taxon>Ecdysozoa</taxon>
        <taxon>Tardigrada</taxon>
        <taxon>Eutardigrada</taxon>
        <taxon>Parachela</taxon>
        <taxon>Hypsibioidea</taxon>
        <taxon>Ramazzottiidae</taxon>
        <taxon>Ramazzottius</taxon>
    </lineage>
</organism>
<gene>
    <name evidence="1" type="primary">RvY_01289-1</name>
    <name evidence="1" type="synonym">RvY_01289.1</name>
    <name evidence="1" type="ORF">RvY_01289</name>
</gene>
<name>A0A1D1ULV1_RAMVA</name>
<protein>
    <submittedName>
        <fullName evidence="1">Uncharacterized protein</fullName>
    </submittedName>
</protein>
<keyword evidence="2" id="KW-1185">Reference proteome</keyword>
<evidence type="ECO:0000313" key="1">
    <source>
        <dbReference type="EMBL" id="GAU88622.1"/>
    </source>
</evidence>